<comment type="catalytic activity">
    <reaction evidence="1">
        <text>ATP + protein L-histidine = ADP + protein N-phospho-L-histidine.</text>
        <dbReference type="EC" id="2.7.13.3"/>
    </reaction>
</comment>
<evidence type="ECO:0000256" key="2">
    <source>
        <dbReference type="ARBA" id="ARBA00012438"/>
    </source>
</evidence>
<accession>A0A955RX00</accession>
<dbReference type="InterPro" id="IPR036890">
    <property type="entry name" value="HATPase_C_sf"/>
</dbReference>
<reference evidence="10" key="1">
    <citation type="submission" date="2020-04" db="EMBL/GenBank/DDBJ databases">
        <authorList>
            <person name="Zhang T."/>
        </authorList>
    </citation>
    <scope>NUCLEOTIDE SEQUENCE</scope>
    <source>
        <strain evidence="10">HKST-UBA02</strain>
    </source>
</reference>
<comment type="caution">
    <text evidence="10">The sequence shown here is derived from an EMBL/GenBank/DDBJ whole genome shotgun (WGS) entry which is preliminary data.</text>
</comment>
<sequence length="333" mass="37225">MFTRTRLELTIIYTLIFIAISGAVSSVFYFRTAAILDEQFEIIEERLQRERYGLVPRGVQNQLLQILPEDISEAKERIVYQLLAINGLVAVIFAVGGYYLSGKTLEPIQIAMDEQKRFVGDAAHELKTPITALRTSLEVNLMDTKLSPDAKDVLNENLEDVENLQQLVENLLQLARQETTQLQIENVDVCKTINEAVKQIIPLAKSKDISVDFHYDKEVSVSGNKDALQRLFIILLDNAIKYSPKKSNVTVLLNETRSSIKIAVKDVGVGIANHHLPYIFDRFYRVDTARTEAGYGLGLSVAKTIVEQHSGTISVQSEQGTGTTFIVSLPKAN</sequence>
<keyword evidence="8" id="KW-1133">Transmembrane helix</keyword>
<dbReference type="SMART" id="SM00387">
    <property type="entry name" value="HATPase_c"/>
    <property type="match status" value="1"/>
</dbReference>
<reference evidence="10" key="2">
    <citation type="journal article" date="2021" name="Microbiome">
        <title>Successional dynamics and alternative stable states in a saline activated sludge microbial community over 9 years.</title>
        <authorList>
            <person name="Wang Y."/>
            <person name="Ye J."/>
            <person name="Ju F."/>
            <person name="Liu L."/>
            <person name="Boyd J.A."/>
            <person name="Deng Y."/>
            <person name="Parks D.H."/>
            <person name="Jiang X."/>
            <person name="Yin X."/>
            <person name="Woodcroft B.J."/>
            <person name="Tyson G.W."/>
            <person name="Hugenholtz P."/>
            <person name="Polz M.F."/>
            <person name="Zhang T."/>
        </authorList>
    </citation>
    <scope>NUCLEOTIDE SEQUENCE</scope>
    <source>
        <strain evidence="10">HKST-UBA02</strain>
    </source>
</reference>
<keyword evidence="8" id="KW-0812">Transmembrane</keyword>
<dbReference type="PANTHER" id="PTHR45453">
    <property type="entry name" value="PHOSPHATE REGULON SENSOR PROTEIN PHOR"/>
    <property type="match status" value="1"/>
</dbReference>
<dbReference type="SUPFAM" id="SSF47384">
    <property type="entry name" value="Homodimeric domain of signal transducing histidine kinase"/>
    <property type="match status" value="1"/>
</dbReference>
<dbReference type="SUPFAM" id="SSF55874">
    <property type="entry name" value="ATPase domain of HSP90 chaperone/DNA topoisomerase II/histidine kinase"/>
    <property type="match status" value="1"/>
</dbReference>
<evidence type="ECO:0000313" key="10">
    <source>
        <dbReference type="EMBL" id="MCA9397796.1"/>
    </source>
</evidence>
<feature type="transmembrane region" description="Helical" evidence="8">
    <location>
        <begin position="12"/>
        <end position="30"/>
    </location>
</feature>
<dbReference type="Proteomes" id="UP000699691">
    <property type="component" value="Unassembled WGS sequence"/>
</dbReference>
<gene>
    <name evidence="10" type="ORF">KC573_03120</name>
</gene>
<proteinExistence type="predicted"/>
<dbReference type="EMBL" id="JAGQKY010000147">
    <property type="protein sequence ID" value="MCA9397796.1"/>
    <property type="molecule type" value="Genomic_DNA"/>
</dbReference>
<dbReference type="InterPro" id="IPR005467">
    <property type="entry name" value="His_kinase_dom"/>
</dbReference>
<dbReference type="EC" id="2.7.13.3" evidence="2"/>
<keyword evidence="8" id="KW-0472">Membrane</keyword>
<protein>
    <recommendedName>
        <fullName evidence="2">histidine kinase</fullName>
        <ecNumber evidence="2">2.7.13.3</ecNumber>
    </recommendedName>
</protein>
<evidence type="ECO:0000313" key="11">
    <source>
        <dbReference type="Proteomes" id="UP000699691"/>
    </source>
</evidence>
<feature type="domain" description="Histidine kinase" evidence="9">
    <location>
        <begin position="121"/>
        <end position="333"/>
    </location>
</feature>
<dbReference type="Gene3D" id="3.30.565.10">
    <property type="entry name" value="Histidine kinase-like ATPase, C-terminal domain"/>
    <property type="match status" value="1"/>
</dbReference>
<dbReference type="CDD" id="cd00082">
    <property type="entry name" value="HisKA"/>
    <property type="match status" value="1"/>
</dbReference>
<evidence type="ECO:0000256" key="3">
    <source>
        <dbReference type="ARBA" id="ARBA00022553"/>
    </source>
</evidence>
<evidence type="ECO:0000256" key="1">
    <source>
        <dbReference type="ARBA" id="ARBA00000085"/>
    </source>
</evidence>
<evidence type="ECO:0000259" key="9">
    <source>
        <dbReference type="PROSITE" id="PS50109"/>
    </source>
</evidence>
<feature type="coiled-coil region" evidence="7">
    <location>
        <begin position="151"/>
        <end position="181"/>
    </location>
</feature>
<dbReference type="PROSITE" id="PS50109">
    <property type="entry name" value="HIS_KIN"/>
    <property type="match status" value="1"/>
</dbReference>
<dbReference type="InterPro" id="IPR004358">
    <property type="entry name" value="Sig_transdc_His_kin-like_C"/>
</dbReference>
<dbReference type="SMART" id="SM00388">
    <property type="entry name" value="HisKA"/>
    <property type="match status" value="1"/>
</dbReference>
<evidence type="ECO:0000256" key="7">
    <source>
        <dbReference type="SAM" id="Coils"/>
    </source>
</evidence>
<dbReference type="InterPro" id="IPR003661">
    <property type="entry name" value="HisK_dim/P_dom"/>
</dbReference>
<evidence type="ECO:0000256" key="5">
    <source>
        <dbReference type="ARBA" id="ARBA00022777"/>
    </source>
</evidence>
<dbReference type="InterPro" id="IPR036097">
    <property type="entry name" value="HisK_dim/P_sf"/>
</dbReference>
<dbReference type="PRINTS" id="PR00344">
    <property type="entry name" value="BCTRLSENSOR"/>
</dbReference>
<dbReference type="FunFam" id="3.30.565.10:FF:000006">
    <property type="entry name" value="Sensor histidine kinase WalK"/>
    <property type="match status" value="1"/>
</dbReference>
<dbReference type="GO" id="GO:0005886">
    <property type="term" value="C:plasma membrane"/>
    <property type="evidence" value="ECO:0007669"/>
    <property type="project" value="TreeGrafter"/>
</dbReference>
<dbReference type="PANTHER" id="PTHR45453:SF1">
    <property type="entry name" value="PHOSPHATE REGULON SENSOR PROTEIN PHOR"/>
    <property type="match status" value="1"/>
</dbReference>
<evidence type="ECO:0000256" key="6">
    <source>
        <dbReference type="ARBA" id="ARBA00023012"/>
    </source>
</evidence>
<name>A0A955RX00_UNCKA</name>
<dbReference type="CDD" id="cd00075">
    <property type="entry name" value="HATPase"/>
    <property type="match status" value="1"/>
</dbReference>
<organism evidence="10 11">
    <name type="scientific">candidate division WWE3 bacterium</name>
    <dbReference type="NCBI Taxonomy" id="2053526"/>
    <lineage>
        <taxon>Bacteria</taxon>
        <taxon>Katanobacteria</taxon>
    </lineage>
</organism>
<keyword evidence="6" id="KW-0902">Two-component regulatory system</keyword>
<dbReference type="Pfam" id="PF00512">
    <property type="entry name" value="HisKA"/>
    <property type="match status" value="1"/>
</dbReference>
<keyword evidence="7" id="KW-0175">Coiled coil</keyword>
<dbReference type="AlphaFoldDB" id="A0A955RX00"/>
<dbReference type="GO" id="GO:0016036">
    <property type="term" value="P:cellular response to phosphate starvation"/>
    <property type="evidence" value="ECO:0007669"/>
    <property type="project" value="TreeGrafter"/>
</dbReference>
<dbReference type="InterPro" id="IPR003594">
    <property type="entry name" value="HATPase_dom"/>
</dbReference>
<dbReference type="Gene3D" id="1.10.287.130">
    <property type="match status" value="1"/>
</dbReference>
<evidence type="ECO:0000256" key="4">
    <source>
        <dbReference type="ARBA" id="ARBA00022679"/>
    </source>
</evidence>
<keyword evidence="5 10" id="KW-0418">Kinase</keyword>
<dbReference type="GO" id="GO:0004721">
    <property type="term" value="F:phosphoprotein phosphatase activity"/>
    <property type="evidence" value="ECO:0007669"/>
    <property type="project" value="TreeGrafter"/>
</dbReference>
<feature type="transmembrane region" description="Helical" evidence="8">
    <location>
        <begin position="78"/>
        <end position="100"/>
    </location>
</feature>
<dbReference type="InterPro" id="IPR050351">
    <property type="entry name" value="BphY/WalK/GraS-like"/>
</dbReference>
<keyword evidence="3" id="KW-0597">Phosphoprotein</keyword>
<evidence type="ECO:0000256" key="8">
    <source>
        <dbReference type="SAM" id="Phobius"/>
    </source>
</evidence>
<dbReference type="Pfam" id="PF02518">
    <property type="entry name" value="HATPase_c"/>
    <property type="match status" value="1"/>
</dbReference>
<keyword evidence="4" id="KW-0808">Transferase</keyword>
<dbReference type="GO" id="GO:0000155">
    <property type="term" value="F:phosphorelay sensor kinase activity"/>
    <property type="evidence" value="ECO:0007669"/>
    <property type="project" value="InterPro"/>
</dbReference>